<dbReference type="Pfam" id="PF14735">
    <property type="entry name" value="HAUS4"/>
    <property type="match status" value="1"/>
</dbReference>
<evidence type="ECO:0000313" key="3">
    <source>
        <dbReference type="EMBL" id="KAF2090268.1"/>
    </source>
</evidence>
<dbReference type="AlphaFoldDB" id="A0A9P4LYF5"/>
<reference evidence="3" key="1">
    <citation type="journal article" date="2020" name="Stud. Mycol.">
        <title>101 Dothideomycetes genomes: a test case for predicting lifestyles and emergence of pathogens.</title>
        <authorList>
            <person name="Haridas S."/>
            <person name="Albert R."/>
            <person name="Binder M."/>
            <person name="Bloem J."/>
            <person name="Labutti K."/>
            <person name="Salamov A."/>
            <person name="Andreopoulos B."/>
            <person name="Baker S."/>
            <person name="Barry K."/>
            <person name="Bills G."/>
            <person name="Bluhm B."/>
            <person name="Cannon C."/>
            <person name="Castanera R."/>
            <person name="Culley D."/>
            <person name="Daum C."/>
            <person name="Ezra D."/>
            <person name="Gonzalez J."/>
            <person name="Henrissat B."/>
            <person name="Kuo A."/>
            <person name="Liang C."/>
            <person name="Lipzen A."/>
            <person name="Lutzoni F."/>
            <person name="Magnuson J."/>
            <person name="Mondo S."/>
            <person name="Nolan M."/>
            <person name="Ohm R."/>
            <person name="Pangilinan J."/>
            <person name="Park H.-J."/>
            <person name="Ramirez L."/>
            <person name="Alfaro M."/>
            <person name="Sun H."/>
            <person name="Tritt A."/>
            <person name="Yoshinaga Y."/>
            <person name="Zwiers L.-H."/>
            <person name="Turgeon B."/>
            <person name="Goodwin S."/>
            <person name="Spatafora J."/>
            <person name="Crous P."/>
            <person name="Grigoriev I."/>
        </authorList>
    </citation>
    <scope>NUCLEOTIDE SEQUENCE</scope>
    <source>
        <strain evidence="3">CBS 121410</strain>
    </source>
</reference>
<dbReference type="GO" id="GO:0070652">
    <property type="term" value="C:HAUS complex"/>
    <property type="evidence" value="ECO:0007669"/>
    <property type="project" value="InterPro"/>
</dbReference>
<keyword evidence="1" id="KW-0175">Coiled coil</keyword>
<dbReference type="GO" id="GO:0051225">
    <property type="term" value="P:spindle assembly"/>
    <property type="evidence" value="ECO:0007669"/>
    <property type="project" value="InterPro"/>
</dbReference>
<proteinExistence type="predicted"/>
<evidence type="ECO:0000313" key="4">
    <source>
        <dbReference type="Proteomes" id="UP000799776"/>
    </source>
</evidence>
<feature type="compositionally biased region" description="Basic and acidic residues" evidence="2">
    <location>
        <begin position="27"/>
        <end position="47"/>
    </location>
</feature>
<name>A0A9P4LYF5_9PEZI</name>
<dbReference type="Proteomes" id="UP000799776">
    <property type="component" value="Unassembled WGS sequence"/>
</dbReference>
<comment type="caution">
    <text evidence="3">The sequence shown here is derived from an EMBL/GenBank/DDBJ whole genome shotgun (WGS) entry which is preliminary data.</text>
</comment>
<keyword evidence="4" id="KW-1185">Reference proteome</keyword>
<dbReference type="InterPro" id="IPR029327">
    <property type="entry name" value="HAUS4"/>
</dbReference>
<feature type="coiled-coil region" evidence="1">
    <location>
        <begin position="261"/>
        <end position="305"/>
    </location>
</feature>
<feature type="region of interest" description="Disordered" evidence="2">
    <location>
        <begin position="27"/>
        <end position="51"/>
    </location>
</feature>
<dbReference type="EMBL" id="ML978713">
    <property type="protein sequence ID" value="KAF2090268.1"/>
    <property type="molecule type" value="Genomic_DNA"/>
</dbReference>
<accession>A0A9P4LYF5</accession>
<organism evidence="3 4">
    <name type="scientific">Saccharata proteae CBS 121410</name>
    <dbReference type="NCBI Taxonomy" id="1314787"/>
    <lineage>
        <taxon>Eukaryota</taxon>
        <taxon>Fungi</taxon>
        <taxon>Dikarya</taxon>
        <taxon>Ascomycota</taxon>
        <taxon>Pezizomycotina</taxon>
        <taxon>Dothideomycetes</taxon>
        <taxon>Dothideomycetes incertae sedis</taxon>
        <taxon>Botryosphaeriales</taxon>
        <taxon>Saccharataceae</taxon>
        <taxon>Saccharata</taxon>
    </lineage>
</organism>
<sequence>MLPPVEPATLGQNPKFKALYQDLSKEKLNGDASTKDVKRERAQEQQRKQLQARRTNDVKIELVKKSLESLRRGAPQLPDELLEVIAIVCAQVTGRIPLSDLEFVEGDLEYFIENIDPVAAAASEYLITTARYLVRIANPEQDDLASSAMKSQIARLPVIAARKAEAVRETTEALAAKRVELADVAAEVLAAHARLTEVVVQILEQTVHGSVSRAQKAKAEHLAAVAEGMGKKLSIIHRSYQPPADVLDALRDYTKHLDSETAELEHRRAIAEDRLRDFEAAGKGMGEIANRYAEVNEEILEVRRELERLGE</sequence>
<dbReference type="OrthoDB" id="66964at2759"/>
<evidence type="ECO:0000256" key="2">
    <source>
        <dbReference type="SAM" id="MobiDB-lite"/>
    </source>
</evidence>
<gene>
    <name evidence="3" type="ORF">K490DRAFT_63144</name>
</gene>
<evidence type="ECO:0000256" key="1">
    <source>
        <dbReference type="SAM" id="Coils"/>
    </source>
</evidence>
<protein>
    <submittedName>
        <fullName evidence="3">Uncharacterized protein</fullName>
    </submittedName>
</protein>